<accession>A0A518FTV6</accession>
<feature type="region of interest" description="Disordered" evidence="1">
    <location>
        <begin position="1"/>
        <end position="40"/>
    </location>
</feature>
<dbReference type="PANTHER" id="PTHR34819">
    <property type="entry name" value="LARGE CYSTEINE-RICH PERIPLASMIC PROTEIN OMCB"/>
    <property type="match status" value="1"/>
</dbReference>
<organism evidence="4 5">
    <name type="scientific">Gimesia panareensis</name>
    <dbReference type="NCBI Taxonomy" id="2527978"/>
    <lineage>
        <taxon>Bacteria</taxon>
        <taxon>Pseudomonadati</taxon>
        <taxon>Planctomycetota</taxon>
        <taxon>Planctomycetia</taxon>
        <taxon>Planctomycetales</taxon>
        <taxon>Planctomycetaceae</taxon>
        <taxon>Gimesia</taxon>
    </lineage>
</organism>
<keyword evidence="2" id="KW-0472">Membrane</keyword>
<feature type="compositionally biased region" description="Pro residues" evidence="1">
    <location>
        <begin position="537"/>
        <end position="554"/>
    </location>
</feature>
<dbReference type="InterPro" id="IPR001434">
    <property type="entry name" value="OmcB-like_DUF11"/>
</dbReference>
<evidence type="ECO:0000256" key="1">
    <source>
        <dbReference type="SAM" id="MobiDB-lite"/>
    </source>
</evidence>
<evidence type="ECO:0000259" key="3">
    <source>
        <dbReference type="Pfam" id="PF01345"/>
    </source>
</evidence>
<keyword evidence="2" id="KW-1133">Transmembrane helix</keyword>
<dbReference type="Gene3D" id="2.60.40.10">
    <property type="entry name" value="Immunoglobulins"/>
    <property type="match status" value="1"/>
</dbReference>
<evidence type="ECO:0000313" key="5">
    <source>
        <dbReference type="Proteomes" id="UP000320839"/>
    </source>
</evidence>
<name>A0A518FTV6_9PLAN</name>
<dbReference type="OrthoDB" id="282600at2"/>
<feature type="domain" description="DUF11" evidence="3">
    <location>
        <begin position="313"/>
        <end position="401"/>
    </location>
</feature>
<dbReference type="Pfam" id="PF01345">
    <property type="entry name" value="DUF11"/>
    <property type="match status" value="1"/>
</dbReference>
<feature type="transmembrane region" description="Helical" evidence="2">
    <location>
        <begin position="81"/>
        <end position="102"/>
    </location>
</feature>
<dbReference type="PANTHER" id="PTHR34819:SF3">
    <property type="entry name" value="CELL SURFACE PROTEIN"/>
    <property type="match status" value="1"/>
</dbReference>
<dbReference type="InterPro" id="IPR013783">
    <property type="entry name" value="Ig-like_fold"/>
</dbReference>
<evidence type="ECO:0000313" key="4">
    <source>
        <dbReference type="EMBL" id="QDV19776.1"/>
    </source>
</evidence>
<protein>
    <submittedName>
        <fullName evidence="4">Large cysteine-rich periplasmic protein OmcB</fullName>
    </submittedName>
</protein>
<dbReference type="AlphaFoldDB" id="A0A518FTV6"/>
<proteinExistence type="predicted"/>
<gene>
    <name evidence="4" type="primary">omcB_3</name>
    <name evidence="4" type="ORF">Pan153_44440</name>
</gene>
<feature type="compositionally biased region" description="Acidic residues" evidence="1">
    <location>
        <begin position="27"/>
        <end position="39"/>
    </location>
</feature>
<feature type="compositionally biased region" description="Basic and acidic residues" evidence="1">
    <location>
        <begin position="1"/>
        <end position="22"/>
    </location>
</feature>
<dbReference type="RefSeq" id="WP_145457733.1">
    <property type="nucleotide sequence ID" value="NZ_CP036317.1"/>
</dbReference>
<evidence type="ECO:0000256" key="2">
    <source>
        <dbReference type="SAM" id="Phobius"/>
    </source>
</evidence>
<reference evidence="4 5" key="1">
    <citation type="submission" date="2019-02" db="EMBL/GenBank/DDBJ databases">
        <title>Deep-cultivation of Planctomycetes and their phenomic and genomic characterization uncovers novel biology.</title>
        <authorList>
            <person name="Wiegand S."/>
            <person name="Jogler M."/>
            <person name="Boedeker C."/>
            <person name="Pinto D."/>
            <person name="Vollmers J."/>
            <person name="Rivas-Marin E."/>
            <person name="Kohn T."/>
            <person name="Peeters S.H."/>
            <person name="Heuer A."/>
            <person name="Rast P."/>
            <person name="Oberbeckmann S."/>
            <person name="Bunk B."/>
            <person name="Jeske O."/>
            <person name="Meyerdierks A."/>
            <person name="Storesund J.E."/>
            <person name="Kallscheuer N."/>
            <person name="Luecker S."/>
            <person name="Lage O.M."/>
            <person name="Pohl T."/>
            <person name="Merkel B.J."/>
            <person name="Hornburger P."/>
            <person name="Mueller R.-W."/>
            <person name="Bruemmer F."/>
            <person name="Labrenz M."/>
            <person name="Spormann A.M."/>
            <person name="Op den Camp H."/>
            <person name="Overmann J."/>
            <person name="Amann R."/>
            <person name="Jetten M.S.M."/>
            <person name="Mascher T."/>
            <person name="Medema M.H."/>
            <person name="Devos D.P."/>
            <person name="Kaster A.-K."/>
            <person name="Ovreas L."/>
            <person name="Rohde M."/>
            <person name="Galperin M.Y."/>
            <person name="Jogler C."/>
        </authorList>
    </citation>
    <scope>NUCLEOTIDE SEQUENCE [LARGE SCALE GENOMIC DNA]</scope>
    <source>
        <strain evidence="4 5">Pan153</strain>
    </source>
</reference>
<dbReference type="InterPro" id="IPR051172">
    <property type="entry name" value="Chlamydia_OmcB"/>
</dbReference>
<dbReference type="EMBL" id="CP036317">
    <property type="protein sequence ID" value="QDV19776.1"/>
    <property type="molecule type" value="Genomic_DNA"/>
</dbReference>
<feature type="region of interest" description="Disordered" evidence="1">
    <location>
        <begin position="518"/>
        <end position="554"/>
    </location>
</feature>
<sequence length="568" mass="62940">MPQPEDHNSKWTRREEITRETESNMVDSEEQSLADESQEADWYSQEIDDDADEYDLSLKFEDFAPVWLQKLKGIYDKNPEWSVASAIGVVALILTTLLFLSMPAPTEEPVVEAPEPEIIPFVLEPTVTYQNFDEAPIDSRVEIEPEVSFPVEIMETEPLLVSFGDLPDTLVQNSTPRESMPEFKLPDLNIPPEPAAAPELAMNVQRIRVIEREMLDPTIDEPFVVTANPTSQVMPQQLEPGERLLFDDNWQRINLVRADQQAEPVIRPTLYHERFPGGEHVQVGREQPQDRNHLDHLTRVTAPGHQEQLEIEIRKQAPREGTSQKLLTYSILVKNGGSSPAFDVQVEETISPTASLVDLSPPAAVSQNRVTWKLPQLAAGEERELLIKVFPNREGQVQTSSAIRLASNVTAATEITAPQLALQVNGPKAVTAGEVFAMDFVVTNQGPQSQSDVILNLDLPEALTHEQGRRLTFKIDQLAANESRQLRARVKAVKTGSVTSQAALVLQGRSLEEAALNQQVSAPVPRPAAPQSSVTKPTPPSPQQPAVPAPSCPCQPPVYYLPAPYLIP</sequence>
<keyword evidence="2" id="KW-0812">Transmembrane</keyword>
<dbReference type="Proteomes" id="UP000320839">
    <property type="component" value="Chromosome"/>
</dbReference>